<gene>
    <name evidence="1" type="ORF">A8926_4782</name>
</gene>
<dbReference type="GO" id="GO:0032259">
    <property type="term" value="P:methylation"/>
    <property type="evidence" value="ECO:0007669"/>
    <property type="project" value="UniProtKB-KW"/>
</dbReference>
<accession>A0A2N3Y211</accession>
<dbReference type="GO" id="GO:0008168">
    <property type="term" value="F:methyltransferase activity"/>
    <property type="evidence" value="ECO:0007669"/>
    <property type="project" value="UniProtKB-KW"/>
</dbReference>
<dbReference type="RefSeq" id="WP_010309634.1">
    <property type="nucleotide sequence ID" value="NZ_CP061007.1"/>
</dbReference>
<keyword evidence="1" id="KW-0808">Transferase</keyword>
<proteinExistence type="predicted"/>
<dbReference type="Pfam" id="PF06325">
    <property type="entry name" value="PrmA"/>
    <property type="match status" value="1"/>
</dbReference>
<evidence type="ECO:0000313" key="1">
    <source>
        <dbReference type="EMBL" id="PKW16881.1"/>
    </source>
</evidence>
<keyword evidence="1" id="KW-0489">Methyltransferase</keyword>
<keyword evidence="1" id="KW-0687">Ribonucleoprotein</keyword>
<reference evidence="1" key="1">
    <citation type="submission" date="2017-12" db="EMBL/GenBank/DDBJ databases">
        <title>Sequencing the genomes of 1000 Actinobacteria strains.</title>
        <authorList>
            <person name="Klenk H.-P."/>
        </authorList>
    </citation>
    <scope>NUCLEOTIDE SEQUENCE [LARGE SCALE GENOMIC DNA]</scope>
    <source>
        <strain evidence="1">DSM 44228</strain>
    </source>
</reference>
<protein>
    <submittedName>
        <fullName evidence="1">Ribosomal protein L11 methyltransferase PrmA</fullName>
    </submittedName>
</protein>
<sequence>MIGTHTSVSTAAELLRRANLTGLLDGRRRACLNTWEPWLTGEALNGASPEGTAASPREELARLLHTGVHVGHGSIRDDVGRALVAAGLVTSDDGIYRTGRWRLSAFAGLLIAADRDYGTEHEVHLGEDSLRFAQAVLAAAPRGTVLDVGSGSGVSSAAAARTAGSVRAIDVLPDAVEATGLTCALNPGGAEVTTEVRNFADIDLAEFDHVIVNLPGVPVPAGMPYPTAGNGGPDGLDLIRTFWKQLAAGPPRRVTMRFQSMGGVEPEVLSELSEAFPLHTISIGVDSAVPMRLRDAITAERIAAITGADPDDVVGQLSDARRTGGRTTYFCSTMNLTPGGPELDYAAPLMRLDPEGLWRRGPLLSIDDAAVWTEYCSRLRLMPDEFWSVQGEEHVRTVGRDMHVIGGDLAAGKSPADVAGAHIQAGPAARVGLELAIVLLAEVLDDIGILRSR</sequence>
<organism evidence="1 2">
    <name type="scientific">Saccharopolyspora spinosa</name>
    <dbReference type="NCBI Taxonomy" id="60894"/>
    <lineage>
        <taxon>Bacteria</taxon>
        <taxon>Bacillati</taxon>
        <taxon>Actinomycetota</taxon>
        <taxon>Actinomycetes</taxon>
        <taxon>Pseudonocardiales</taxon>
        <taxon>Pseudonocardiaceae</taxon>
        <taxon>Saccharopolyspora</taxon>
    </lineage>
</organism>
<dbReference type="EMBL" id="PJNB01000001">
    <property type="protein sequence ID" value="PKW16881.1"/>
    <property type="molecule type" value="Genomic_DNA"/>
</dbReference>
<dbReference type="AlphaFoldDB" id="A0A2N3Y211"/>
<dbReference type="InterPro" id="IPR029063">
    <property type="entry name" value="SAM-dependent_MTases_sf"/>
</dbReference>
<name>A0A2N3Y211_SACSN</name>
<dbReference type="SUPFAM" id="SSF53335">
    <property type="entry name" value="S-adenosyl-L-methionine-dependent methyltransferases"/>
    <property type="match status" value="1"/>
</dbReference>
<evidence type="ECO:0000313" key="2">
    <source>
        <dbReference type="Proteomes" id="UP000233786"/>
    </source>
</evidence>
<dbReference type="CDD" id="cd02440">
    <property type="entry name" value="AdoMet_MTases"/>
    <property type="match status" value="1"/>
</dbReference>
<dbReference type="GO" id="GO:0005840">
    <property type="term" value="C:ribosome"/>
    <property type="evidence" value="ECO:0007669"/>
    <property type="project" value="UniProtKB-KW"/>
</dbReference>
<dbReference type="Gene3D" id="3.40.50.150">
    <property type="entry name" value="Vaccinia Virus protein VP39"/>
    <property type="match status" value="1"/>
</dbReference>
<keyword evidence="1" id="KW-0689">Ribosomal protein</keyword>
<dbReference type="Proteomes" id="UP000233786">
    <property type="component" value="Unassembled WGS sequence"/>
</dbReference>
<keyword evidence="2" id="KW-1185">Reference proteome</keyword>
<dbReference type="STRING" id="994479.GCA_000194155_04634"/>
<comment type="caution">
    <text evidence="1">The sequence shown here is derived from an EMBL/GenBank/DDBJ whole genome shotgun (WGS) entry which is preliminary data.</text>
</comment>